<reference evidence="1 2" key="1">
    <citation type="submission" date="2024-03" db="EMBL/GenBank/DDBJ databases">
        <title>Human intestinal bacterial collection.</title>
        <authorList>
            <person name="Pauvert C."/>
            <person name="Hitch T.C.A."/>
            <person name="Clavel T."/>
        </authorList>
    </citation>
    <scope>NUCLEOTIDE SEQUENCE [LARGE SCALE GENOMIC DNA]</scope>
    <source>
        <strain evidence="1 2">CLA-AA-H192</strain>
    </source>
</reference>
<keyword evidence="2" id="KW-1185">Reference proteome</keyword>
<evidence type="ECO:0000313" key="1">
    <source>
        <dbReference type="EMBL" id="MEQ2512113.1"/>
    </source>
</evidence>
<name>A0ABV1G9L4_9FIRM</name>
<dbReference type="Proteomes" id="UP001491552">
    <property type="component" value="Unassembled WGS sequence"/>
</dbReference>
<accession>A0ABV1G9L4</accession>
<proteinExistence type="predicted"/>
<evidence type="ECO:0000313" key="2">
    <source>
        <dbReference type="Proteomes" id="UP001491552"/>
    </source>
</evidence>
<dbReference type="RefSeq" id="WP_349136816.1">
    <property type="nucleotide sequence ID" value="NZ_JBBMFF010000260.1"/>
</dbReference>
<dbReference type="EMBL" id="JBBMFF010000260">
    <property type="protein sequence ID" value="MEQ2512113.1"/>
    <property type="molecule type" value="Genomic_DNA"/>
</dbReference>
<sequence>MKRLFTRRTAGTDAKVDRLVMEYARRSAASPLLQHTERLVLDRSEGIAHLSSVGKHTAERRCSLPSAAARLLDTLPQGLLSPPLASGTDDAAARYALTLRWSDGASQRITGRYDCTGLPDGWAELAAEADTLLRFYTEGELFDPSRAAAAPGPLFYCAVEFEPHGTCYSYRSEDRTLEAGELVVVPAGPDAHELLGRIVAVQACTAEDAPYPPAQTKPILRRATPQDILELGEFV</sequence>
<protein>
    <submittedName>
        <fullName evidence="1">Uncharacterized protein</fullName>
    </submittedName>
</protein>
<gene>
    <name evidence="1" type="ORF">WMO66_12815</name>
</gene>
<comment type="caution">
    <text evidence="1">The sequence shown here is derived from an EMBL/GenBank/DDBJ whole genome shotgun (WGS) entry which is preliminary data.</text>
</comment>
<organism evidence="1 2">
    <name type="scientific">Faecousia intestinalis</name>
    <dbReference type="NCBI Taxonomy" id="3133167"/>
    <lineage>
        <taxon>Bacteria</taxon>
        <taxon>Bacillati</taxon>
        <taxon>Bacillota</taxon>
        <taxon>Clostridia</taxon>
        <taxon>Eubacteriales</taxon>
        <taxon>Oscillospiraceae</taxon>
        <taxon>Faecousia</taxon>
    </lineage>
</organism>